<dbReference type="EMBL" id="HBIW01022972">
    <property type="protein sequence ID" value="CAE0704372.1"/>
    <property type="molecule type" value="Transcribed_RNA"/>
</dbReference>
<dbReference type="SUPFAM" id="SSF51430">
    <property type="entry name" value="NAD(P)-linked oxidoreductase"/>
    <property type="match status" value="1"/>
</dbReference>
<evidence type="ECO:0000313" key="7">
    <source>
        <dbReference type="EMBL" id="CAH0368084.1"/>
    </source>
</evidence>
<dbReference type="PANTHER" id="PTHR43827">
    <property type="entry name" value="2,5-DIKETO-D-GLUCONIC ACID REDUCTASE"/>
    <property type="match status" value="1"/>
</dbReference>
<gene>
    <name evidence="6" type="ORF">PCAL00307_LOCUS19820</name>
    <name evidence="7" type="ORF">PECAL_2P11330</name>
</gene>
<dbReference type="OrthoDB" id="416253at2759"/>
<dbReference type="EMBL" id="CAKKNE010000002">
    <property type="protein sequence ID" value="CAH0368084.1"/>
    <property type="molecule type" value="Genomic_DNA"/>
</dbReference>
<keyword evidence="2" id="KW-0521">NADP</keyword>
<dbReference type="Proteomes" id="UP000789595">
    <property type="component" value="Unassembled WGS sequence"/>
</dbReference>
<dbReference type="AlphaFoldDB" id="A0A7S4ECS4"/>
<dbReference type="InterPro" id="IPR020471">
    <property type="entry name" value="AKR"/>
</dbReference>
<keyword evidence="3" id="KW-0560">Oxidoreductase</keyword>
<sequence>MTQTSLFCLVFATTRVVAALQTEQDGSTSHKTLRNGVVMPTIAAGTGGYDNQNQQGKVLRNGLVMPTMSAGTWQYDDGEAEASVQAALTSGFRHIDTAYDYGNQAGVSKGLAAGAAAAKLARKDIFITTKVPGCGINGVDPKDCEGSTLSYLQKDYALLNSSYDLQGHVDLVLLHFPPCLVGKDGMALCNANKKISCTECDAIKAQWSAAVKAYEKGLFSAIGVSNYCTQCLQCLKDFKTQPMVNQFQLHVGMGPDPQGFLAMNAARGIVSQAYSPIGSGGHGSSDILSGPLTTKIAKAHNKSTAQVALKYLVQLNAAVVTKSSSPEHLKQDVELFDWSLTRRDMKELAAATFASDDTPSFECDNPSSAAAMA</sequence>
<reference evidence="6" key="1">
    <citation type="submission" date="2021-01" db="EMBL/GenBank/DDBJ databases">
        <authorList>
            <person name="Corre E."/>
            <person name="Pelletier E."/>
            <person name="Niang G."/>
            <person name="Scheremetjew M."/>
            <person name="Finn R."/>
            <person name="Kale V."/>
            <person name="Holt S."/>
            <person name="Cochrane G."/>
            <person name="Meng A."/>
            <person name="Brown T."/>
            <person name="Cohen L."/>
        </authorList>
    </citation>
    <scope>NUCLEOTIDE SEQUENCE</scope>
    <source>
        <strain evidence="6">CCMP1756</strain>
    </source>
</reference>
<evidence type="ECO:0000313" key="6">
    <source>
        <dbReference type="EMBL" id="CAE0704372.1"/>
    </source>
</evidence>
<comment type="similarity">
    <text evidence="1">Belongs to the aldo/keto reductase family.</text>
</comment>
<dbReference type="GO" id="GO:0016616">
    <property type="term" value="F:oxidoreductase activity, acting on the CH-OH group of donors, NAD or NADP as acceptor"/>
    <property type="evidence" value="ECO:0007669"/>
    <property type="project" value="UniProtKB-ARBA"/>
</dbReference>
<dbReference type="PANTHER" id="PTHR43827:SF3">
    <property type="entry name" value="NADP-DEPENDENT OXIDOREDUCTASE DOMAIN-CONTAINING PROTEIN"/>
    <property type="match status" value="1"/>
</dbReference>
<feature type="chain" id="PRO_5035593698" description="NADP-dependent oxidoreductase domain-containing protein" evidence="4">
    <location>
        <begin position="20"/>
        <end position="373"/>
    </location>
</feature>
<protein>
    <recommendedName>
        <fullName evidence="5">NADP-dependent oxidoreductase domain-containing protein</fullName>
    </recommendedName>
</protein>
<proteinExistence type="inferred from homology"/>
<accession>A0A7S4ECS4</accession>
<evidence type="ECO:0000259" key="5">
    <source>
        <dbReference type="Pfam" id="PF00248"/>
    </source>
</evidence>
<dbReference type="PRINTS" id="PR00069">
    <property type="entry name" value="ALDKETRDTASE"/>
</dbReference>
<dbReference type="PROSITE" id="PS00798">
    <property type="entry name" value="ALDOKETO_REDUCTASE_1"/>
    <property type="match status" value="1"/>
</dbReference>
<name>A0A7S4ECS4_9STRA</name>
<dbReference type="InterPro" id="IPR023210">
    <property type="entry name" value="NADP_OxRdtase_dom"/>
</dbReference>
<evidence type="ECO:0000256" key="3">
    <source>
        <dbReference type="ARBA" id="ARBA00023002"/>
    </source>
</evidence>
<dbReference type="InterPro" id="IPR036812">
    <property type="entry name" value="NAD(P)_OxRdtase_dom_sf"/>
</dbReference>
<evidence type="ECO:0000256" key="2">
    <source>
        <dbReference type="ARBA" id="ARBA00022857"/>
    </source>
</evidence>
<dbReference type="Pfam" id="PF00248">
    <property type="entry name" value="Aldo_ket_red"/>
    <property type="match status" value="1"/>
</dbReference>
<dbReference type="InterPro" id="IPR018170">
    <property type="entry name" value="Aldo/ket_reductase_CS"/>
</dbReference>
<keyword evidence="4" id="KW-0732">Signal</keyword>
<organism evidence="6">
    <name type="scientific">Pelagomonas calceolata</name>
    <dbReference type="NCBI Taxonomy" id="35677"/>
    <lineage>
        <taxon>Eukaryota</taxon>
        <taxon>Sar</taxon>
        <taxon>Stramenopiles</taxon>
        <taxon>Ochrophyta</taxon>
        <taxon>Pelagophyceae</taxon>
        <taxon>Pelagomonadales</taxon>
        <taxon>Pelagomonadaceae</taxon>
        <taxon>Pelagomonas</taxon>
    </lineage>
</organism>
<dbReference type="Gene3D" id="3.20.20.100">
    <property type="entry name" value="NADP-dependent oxidoreductase domain"/>
    <property type="match status" value="1"/>
</dbReference>
<dbReference type="CDD" id="cd19071">
    <property type="entry name" value="AKR_AKR1-5-like"/>
    <property type="match status" value="1"/>
</dbReference>
<feature type="signal peptide" evidence="4">
    <location>
        <begin position="1"/>
        <end position="19"/>
    </location>
</feature>
<keyword evidence="8" id="KW-1185">Reference proteome</keyword>
<reference evidence="7" key="2">
    <citation type="submission" date="2021-11" db="EMBL/GenBank/DDBJ databases">
        <authorList>
            <consortium name="Genoscope - CEA"/>
            <person name="William W."/>
        </authorList>
    </citation>
    <scope>NUCLEOTIDE SEQUENCE</scope>
</reference>
<evidence type="ECO:0000256" key="1">
    <source>
        <dbReference type="ARBA" id="ARBA00007905"/>
    </source>
</evidence>
<evidence type="ECO:0000256" key="4">
    <source>
        <dbReference type="SAM" id="SignalP"/>
    </source>
</evidence>
<evidence type="ECO:0000313" key="8">
    <source>
        <dbReference type="Proteomes" id="UP000789595"/>
    </source>
</evidence>
<feature type="domain" description="NADP-dependent oxidoreductase" evidence="5">
    <location>
        <begin position="68"/>
        <end position="350"/>
    </location>
</feature>